<dbReference type="Proteomes" id="UP000316092">
    <property type="component" value="Unassembled WGS sequence"/>
</dbReference>
<organism evidence="2 3">
    <name type="scientific">Deinococcus detaillensis</name>
    <dbReference type="NCBI Taxonomy" id="2592048"/>
    <lineage>
        <taxon>Bacteria</taxon>
        <taxon>Thermotogati</taxon>
        <taxon>Deinococcota</taxon>
        <taxon>Deinococci</taxon>
        <taxon>Deinococcales</taxon>
        <taxon>Deinococcaceae</taxon>
        <taxon>Deinococcus</taxon>
    </lineage>
</organism>
<gene>
    <name evidence="2" type="ORF">FNU79_12075</name>
</gene>
<dbReference type="AlphaFoldDB" id="A0A553UU59"/>
<evidence type="ECO:0000313" key="3">
    <source>
        <dbReference type="Proteomes" id="UP000316092"/>
    </source>
</evidence>
<accession>A0A553UU59</accession>
<proteinExistence type="predicted"/>
<reference evidence="2 3" key="1">
    <citation type="submission" date="2019-07" db="EMBL/GenBank/DDBJ databases">
        <title>Deinococcus detaillus sp. nov., isolated from humus soil in Antarctica.</title>
        <authorList>
            <person name="Zhang K."/>
        </authorList>
    </citation>
    <scope>NUCLEOTIDE SEQUENCE [LARGE SCALE GENOMIC DNA]</scope>
    <source>
        <strain evidence="2 3">H1</strain>
    </source>
</reference>
<protein>
    <submittedName>
        <fullName evidence="2">Uncharacterized protein</fullName>
    </submittedName>
</protein>
<feature type="compositionally biased region" description="Low complexity" evidence="1">
    <location>
        <begin position="1"/>
        <end position="16"/>
    </location>
</feature>
<evidence type="ECO:0000256" key="1">
    <source>
        <dbReference type="SAM" id="MobiDB-lite"/>
    </source>
</evidence>
<feature type="region of interest" description="Disordered" evidence="1">
    <location>
        <begin position="1"/>
        <end position="47"/>
    </location>
</feature>
<name>A0A553UU59_9DEIO</name>
<comment type="caution">
    <text evidence="2">The sequence shown here is derived from an EMBL/GenBank/DDBJ whole genome shotgun (WGS) entry which is preliminary data.</text>
</comment>
<sequence>MAAAQRGQRLGAGLAGDHLAEHRPRRAGHVGRLGGGSGRVGRLDRHFGGPDFHGLRVDAGGTARRARVPQYALGDVAAQPVKLG</sequence>
<evidence type="ECO:0000313" key="2">
    <source>
        <dbReference type="EMBL" id="TSA83733.1"/>
    </source>
</evidence>
<keyword evidence="3" id="KW-1185">Reference proteome</keyword>
<dbReference type="EMBL" id="VKDB01000013">
    <property type="protein sequence ID" value="TSA83733.1"/>
    <property type="molecule type" value="Genomic_DNA"/>
</dbReference>